<dbReference type="GO" id="GO:0002953">
    <property type="term" value="F:5'-deoxynucleotidase activity"/>
    <property type="evidence" value="ECO:0007669"/>
    <property type="project" value="UniProtKB-EC"/>
</dbReference>
<evidence type="ECO:0000313" key="10">
    <source>
        <dbReference type="Proteomes" id="UP000178348"/>
    </source>
</evidence>
<evidence type="ECO:0000256" key="5">
    <source>
        <dbReference type="ARBA" id="ARBA00012964"/>
    </source>
</evidence>
<dbReference type="SMART" id="SM00471">
    <property type="entry name" value="HDc"/>
    <property type="match status" value="1"/>
</dbReference>
<proteinExistence type="predicted"/>
<evidence type="ECO:0000259" key="8">
    <source>
        <dbReference type="SMART" id="SM00471"/>
    </source>
</evidence>
<dbReference type="Gene3D" id="1.10.3210.10">
    <property type="entry name" value="Hypothetical protein af1432"/>
    <property type="match status" value="1"/>
</dbReference>
<dbReference type="GO" id="GO:0005737">
    <property type="term" value="C:cytoplasm"/>
    <property type="evidence" value="ECO:0007669"/>
    <property type="project" value="TreeGrafter"/>
</dbReference>
<evidence type="ECO:0000256" key="4">
    <source>
        <dbReference type="ARBA" id="ARBA00011738"/>
    </source>
</evidence>
<dbReference type="Pfam" id="PF13023">
    <property type="entry name" value="HD_3"/>
    <property type="match status" value="1"/>
</dbReference>
<dbReference type="Proteomes" id="UP000178348">
    <property type="component" value="Unassembled WGS sequence"/>
</dbReference>
<feature type="domain" description="HD/PDEase" evidence="8">
    <location>
        <begin position="28"/>
        <end position="140"/>
    </location>
</feature>
<dbReference type="PANTHER" id="PTHR11845:SF13">
    <property type="entry name" value="5'-DEOXYNUCLEOTIDASE HDDC2"/>
    <property type="match status" value="1"/>
</dbReference>
<comment type="subunit">
    <text evidence="4">Homodimer.</text>
</comment>
<evidence type="ECO:0000256" key="1">
    <source>
        <dbReference type="ARBA" id="ARBA00001638"/>
    </source>
</evidence>
<dbReference type="InterPro" id="IPR039356">
    <property type="entry name" value="YfbR/HDDC2"/>
</dbReference>
<dbReference type="EC" id="3.1.3.89" evidence="5"/>
<comment type="cofactor">
    <cofactor evidence="2">
        <name>Mn(2+)</name>
        <dbReference type="ChEBI" id="CHEBI:29035"/>
    </cofactor>
</comment>
<dbReference type="PANTHER" id="PTHR11845">
    <property type="entry name" value="5'-DEOXYNUCLEOTIDASE HDDC2"/>
    <property type="match status" value="1"/>
</dbReference>
<dbReference type="EMBL" id="MHLB01000023">
    <property type="protein sequence ID" value="OGZ02095.1"/>
    <property type="molecule type" value="Genomic_DNA"/>
</dbReference>
<accession>A0A1G2CL34</accession>
<evidence type="ECO:0000313" key="9">
    <source>
        <dbReference type="EMBL" id="OGZ02095.1"/>
    </source>
</evidence>
<dbReference type="CDD" id="cd00077">
    <property type="entry name" value="HDc"/>
    <property type="match status" value="1"/>
</dbReference>
<gene>
    <name evidence="9" type="ORF">A2946_02850</name>
</gene>
<keyword evidence="7" id="KW-0378">Hydrolase</keyword>
<evidence type="ECO:0000256" key="2">
    <source>
        <dbReference type="ARBA" id="ARBA00001936"/>
    </source>
</evidence>
<evidence type="ECO:0000256" key="3">
    <source>
        <dbReference type="ARBA" id="ARBA00001941"/>
    </source>
</evidence>
<evidence type="ECO:0000256" key="6">
    <source>
        <dbReference type="ARBA" id="ARBA00022723"/>
    </source>
</evidence>
<comment type="cofactor">
    <cofactor evidence="3">
        <name>Co(2+)</name>
        <dbReference type="ChEBI" id="CHEBI:48828"/>
    </cofactor>
</comment>
<dbReference type="SUPFAM" id="SSF109604">
    <property type="entry name" value="HD-domain/PDEase-like"/>
    <property type="match status" value="1"/>
</dbReference>
<comment type="caution">
    <text evidence="9">The sequence shown here is derived from an EMBL/GenBank/DDBJ whole genome shotgun (WGS) entry which is preliminary data.</text>
</comment>
<evidence type="ECO:0000256" key="7">
    <source>
        <dbReference type="ARBA" id="ARBA00022801"/>
    </source>
</evidence>
<organism evidence="9 10">
    <name type="scientific">Candidatus Liptonbacteria bacterium RIFCSPLOWO2_01_FULL_53_13</name>
    <dbReference type="NCBI Taxonomy" id="1798651"/>
    <lineage>
        <taxon>Bacteria</taxon>
        <taxon>Candidatus Liptoniibacteriota</taxon>
    </lineage>
</organism>
<dbReference type="InterPro" id="IPR006674">
    <property type="entry name" value="HD_domain"/>
</dbReference>
<protein>
    <recommendedName>
        <fullName evidence="5">5'-deoxynucleotidase</fullName>
        <ecNumber evidence="5">3.1.3.89</ecNumber>
    </recommendedName>
</protein>
<name>A0A1G2CL34_9BACT</name>
<dbReference type="GO" id="GO:0046872">
    <property type="term" value="F:metal ion binding"/>
    <property type="evidence" value="ECO:0007669"/>
    <property type="project" value="UniProtKB-KW"/>
</dbReference>
<dbReference type="AlphaFoldDB" id="A0A1G2CL34"/>
<sequence length="198" mass="22740">MEPIADFIYEVGILSKTPRSGLWFLGTGEQSVAEHLLRTAYITYALCHLTPRANRERAILMALVHDLGEARTSDLNYVHQKYGRLAESQAIADVARTVPFGSEIKSLFAEEQAKRTLEAKIVKDADQLEWLATMREEEMKGNIKAKEWGIIAYRRLKTPAAKKLGKLLISTHPDSWWFDKKSEWWVSRSPKHKAFKRK</sequence>
<dbReference type="InterPro" id="IPR003607">
    <property type="entry name" value="HD/PDEase_dom"/>
</dbReference>
<reference evidence="9 10" key="1">
    <citation type="journal article" date="2016" name="Nat. Commun.">
        <title>Thousands of microbial genomes shed light on interconnected biogeochemical processes in an aquifer system.</title>
        <authorList>
            <person name="Anantharaman K."/>
            <person name="Brown C.T."/>
            <person name="Hug L.A."/>
            <person name="Sharon I."/>
            <person name="Castelle C.J."/>
            <person name="Probst A.J."/>
            <person name="Thomas B.C."/>
            <person name="Singh A."/>
            <person name="Wilkins M.J."/>
            <person name="Karaoz U."/>
            <person name="Brodie E.L."/>
            <person name="Williams K.H."/>
            <person name="Hubbard S.S."/>
            <person name="Banfield J.F."/>
        </authorList>
    </citation>
    <scope>NUCLEOTIDE SEQUENCE [LARGE SCALE GENOMIC DNA]</scope>
</reference>
<comment type="catalytic activity">
    <reaction evidence="1">
        <text>a 2'-deoxyribonucleoside 5'-phosphate + H2O = a 2'-deoxyribonucleoside + phosphate</text>
        <dbReference type="Rhea" id="RHEA:36167"/>
        <dbReference type="ChEBI" id="CHEBI:15377"/>
        <dbReference type="ChEBI" id="CHEBI:18274"/>
        <dbReference type="ChEBI" id="CHEBI:43474"/>
        <dbReference type="ChEBI" id="CHEBI:65317"/>
        <dbReference type="EC" id="3.1.3.89"/>
    </reaction>
</comment>
<keyword evidence="6" id="KW-0479">Metal-binding</keyword>